<dbReference type="SUPFAM" id="SSF47413">
    <property type="entry name" value="lambda repressor-like DNA-binding domains"/>
    <property type="match status" value="1"/>
</dbReference>
<dbReference type="EMBL" id="CP013979">
    <property type="protein sequence ID" value="ANJ26778.1"/>
    <property type="molecule type" value="Genomic_DNA"/>
</dbReference>
<feature type="domain" description="HTH cro/C1-type" evidence="1">
    <location>
        <begin position="23"/>
        <end position="67"/>
    </location>
</feature>
<dbReference type="KEGG" id="agy:ATC03_08695"/>
<evidence type="ECO:0000313" key="3">
    <source>
        <dbReference type="Proteomes" id="UP000078437"/>
    </source>
</evidence>
<dbReference type="AlphaFoldDB" id="A0A191WF12"/>
<dbReference type="STRING" id="453304.ATC03_08695"/>
<dbReference type="Proteomes" id="UP000078437">
    <property type="component" value="Chromosome"/>
</dbReference>
<dbReference type="InterPro" id="IPR001387">
    <property type="entry name" value="Cro/C1-type_HTH"/>
</dbReference>
<dbReference type="Gene3D" id="1.10.260.40">
    <property type="entry name" value="lambda repressor-like DNA-binding domains"/>
    <property type="match status" value="1"/>
</dbReference>
<gene>
    <name evidence="2" type="ORF">ATC03_08695</name>
</gene>
<dbReference type="Pfam" id="PF01381">
    <property type="entry name" value="HTH_3"/>
    <property type="match status" value="1"/>
</dbReference>
<dbReference type="InterPro" id="IPR010982">
    <property type="entry name" value="Lambda_DNA-bd_dom_sf"/>
</dbReference>
<reference evidence="2 3" key="1">
    <citation type="journal article" date="2016" name="Int. J. Syst. Evol. Microbiol.">
        <title>Agromyces aureus sp. nov., isolated from the rhizosphere of Salix caprea L. grown in a heavy-metal-contaminated soil.</title>
        <authorList>
            <person name="Corretto E."/>
            <person name="Antonielli L."/>
            <person name="Sessitsch A."/>
            <person name="Compant S."/>
            <person name="Gorfer M."/>
            <person name="Kuffner M."/>
            <person name="Brader G."/>
        </authorList>
    </citation>
    <scope>NUCLEOTIDE SEQUENCE [LARGE SCALE GENOMIC DNA]</scope>
    <source>
        <strain evidence="2 3">AR33</strain>
    </source>
</reference>
<dbReference type="PROSITE" id="PS50943">
    <property type="entry name" value="HTH_CROC1"/>
    <property type="match status" value="1"/>
</dbReference>
<dbReference type="SMART" id="SM00530">
    <property type="entry name" value="HTH_XRE"/>
    <property type="match status" value="1"/>
</dbReference>
<organism evidence="2 3">
    <name type="scientific">Agromyces aureus</name>
    <dbReference type="NCBI Taxonomy" id="453304"/>
    <lineage>
        <taxon>Bacteria</taxon>
        <taxon>Bacillati</taxon>
        <taxon>Actinomycetota</taxon>
        <taxon>Actinomycetes</taxon>
        <taxon>Micrococcales</taxon>
        <taxon>Microbacteriaceae</taxon>
        <taxon>Agromyces</taxon>
    </lineage>
</organism>
<name>A0A191WF12_9MICO</name>
<protein>
    <recommendedName>
        <fullName evidence="1">HTH cro/C1-type domain-containing protein</fullName>
    </recommendedName>
</protein>
<reference evidence="3" key="2">
    <citation type="submission" date="2016-01" db="EMBL/GenBank/DDBJ databases">
        <title>Complete genome sequence of Agromyces aureus AR33T and comparison with related organisms.</title>
        <authorList>
            <person name="Corretto E."/>
            <person name="Antonielli L."/>
            <person name="Sessitsch A."/>
            <person name="Brader G."/>
        </authorList>
    </citation>
    <scope>NUCLEOTIDE SEQUENCE [LARGE SCALE GENOMIC DNA]</scope>
    <source>
        <strain evidence="3">AR33</strain>
    </source>
</reference>
<sequence>MREPLWPYIAAVLAEVAAESLVTQDELEQRSGINQGTISQLLRGRRKLSIEHADALSEALGIPFAAVIADAVEARAKHSPL</sequence>
<evidence type="ECO:0000313" key="2">
    <source>
        <dbReference type="EMBL" id="ANJ26778.1"/>
    </source>
</evidence>
<proteinExistence type="predicted"/>
<dbReference type="CDD" id="cd00093">
    <property type="entry name" value="HTH_XRE"/>
    <property type="match status" value="1"/>
</dbReference>
<keyword evidence="3" id="KW-1185">Reference proteome</keyword>
<accession>A0A191WF12</accession>
<dbReference type="GO" id="GO:0003677">
    <property type="term" value="F:DNA binding"/>
    <property type="evidence" value="ECO:0007669"/>
    <property type="project" value="InterPro"/>
</dbReference>
<evidence type="ECO:0000259" key="1">
    <source>
        <dbReference type="PROSITE" id="PS50943"/>
    </source>
</evidence>
<dbReference type="RefSeq" id="WP_067875683.1">
    <property type="nucleotide sequence ID" value="NZ_CP013979.1"/>
</dbReference>